<organism evidence="5 6">
    <name type="scientific">Kiloniella laminariae</name>
    <dbReference type="NCBI Taxonomy" id="454162"/>
    <lineage>
        <taxon>Bacteria</taxon>
        <taxon>Pseudomonadati</taxon>
        <taxon>Pseudomonadota</taxon>
        <taxon>Alphaproteobacteria</taxon>
        <taxon>Rhodospirillales</taxon>
        <taxon>Kiloniellaceae</taxon>
        <taxon>Kiloniella</taxon>
    </lineage>
</organism>
<name>A0ABT4LPQ4_9PROT</name>
<evidence type="ECO:0000256" key="1">
    <source>
        <dbReference type="ARBA" id="ARBA00022603"/>
    </source>
</evidence>
<keyword evidence="3" id="KW-0680">Restriction system</keyword>
<comment type="caution">
    <text evidence="5">The sequence shown here is derived from an EMBL/GenBank/DDBJ whole genome shotgun (WGS) entry which is preliminary data.</text>
</comment>
<reference evidence="5" key="1">
    <citation type="submission" date="2022-12" db="EMBL/GenBank/DDBJ databases">
        <title>Bacterial isolates from different developmental stages of Nematostella vectensis.</title>
        <authorList>
            <person name="Fraune S."/>
        </authorList>
    </citation>
    <scope>NUCLEOTIDE SEQUENCE</scope>
    <source>
        <strain evidence="5">G21630-S1</strain>
    </source>
</reference>
<dbReference type="Gene3D" id="3.40.50.150">
    <property type="entry name" value="Vaccinia Virus protein VP39"/>
    <property type="match status" value="1"/>
</dbReference>
<keyword evidence="1 5" id="KW-0489">Methyltransferase</keyword>
<evidence type="ECO:0000313" key="5">
    <source>
        <dbReference type="EMBL" id="MCZ4283076.1"/>
    </source>
</evidence>
<evidence type="ECO:0000313" key="6">
    <source>
        <dbReference type="Proteomes" id="UP001069802"/>
    </source>
</evidence>
<keyword evidence="2" id="KW-0808">Transferase</keyword>
<evidence type="ECO:0000256" key="2">
    <source>
        <dbReference type="ARBA" id="ARBA00022679"/>
    </source>
</evidence>
<evidence type="ECO:0000256" key="3">
    <source>
        <dbReference type="ARBA" id="ARBA00022747"/>
    </source>
</evidence>
<dbReference type="Pfam" id="PF00145">
    <property type="entry name" value="DNA_methylase"/>
    <property type="match status" value="1"/>
</dbReference>
<accession>A0ABT4LPQ4</accession>
<comment type="catalytic activity">
    <reaction evidence="4">
        <text>a 2'-deoxycytidine in DNA + S-adenosyl-L-methionine = a 5-methyl-2'-deoxycytidine in DNA + S-adenosyl-L-homocysteine + H(+)</text>
        <dbReference type="Rhea" id="RHEA:13681"/>
        <dbReference type="Rhea" id="RHEA-COMP:11369"/>
        <dbReference type="Rhea" id="RHEA-COMP:11370"/>
        <dbReference type="ChEBI" id="CHEBI:15378"/>
        <dbReference type="ChEBI" id="CHEBI:57856"/>
        <dbReference type="ChEBI" id="CHEBI:59789"/>
        <dbReference type="ChEBI" id="CHEBI:85452"/>
        <dbReference type="ChEBI" id="CHEBI:85454"/>
        <dbReference type="EC" id="2.1.1.37"/>
    </reaction>
</comment>
<dbReference type="SUPFAM" id="SSF53335">
    <property type="entry name" value="S-adenosyl-L-methionine-dependent methyltransferases"/>
    <property type="match status" value="1"/>
</dbReference>
<gene>
    <name evidence="5" type="ORF">O4H49_19990</name>
</gene>
<protein>
    <submittedName>
        <fullName evidence="5">DNA cytosine methyltransferase</fullName>
    </submittedName>
</protein>
<evidence type="ECO:0000256" key="4">
    <source>
        <dbReference type="ARBA" id="ARBA00047422"/>
    </source>
</evidence>
<sequence>MIKVLHGEDKLNSKLILSVFPGIDMLGKAFEETGFCVVRGPDLITGGDIRNFFPPANVFAGVIGGPPCQDFSGLNRSPGTYGHKMLDEYVRVVMQVNPDWFLFENVARAPSFEVQGFTQQRFALDLGWFTEFSRLRHFVFGSKSGLLLDPVKSQNKSISGGAVTGGDQRSFRACCDIQGLPSKFDLPSFTLAAKKQAVANGVPLQLGRYVAGLIHSNFYGSKDPLGVAEENIRRCCCECGRAVVGRALYASPACRKSAQRKRDKQKSLNGQLARS</sequence>
<dbReference type="RefSeq" id="WP_269425198.1">
    <property type="nucleotide sequence ID" value="NZ_JAPWGY010000017.1"/>
</dbReference>
<dbReference type="GO" id="GO:0032259">
    <property type="term" value="P:methylation"/>
    <property type="evidence" value="ECO:0007669"/>
    <property type="project" value="UniProtKB-KW"/>
</dbReference>
<dbReference type="GO" id="GO:0008168">
    <property type="term" value="F:methyltransferase activity"/>
    <property type="evidence" value="ECO:0007669"/>
    <property type="project" value="UniProtKB-KW"/>
</dbReference>
<dbReference type="EMBL" id="JAPWGY010000017">
    <property type="protein sequence ID" value="MCZ4283076.1"/>
    <property type="molecule type" value="Genomic_DNA"/>
</dbReference>
<dbReference type="InterPro" id="IPR029063">
    <property type="entry name" value="SAM-dependent_MTases_sf"/>
</dbReference>
<keyword evidence="6" id="KW-1185">Reference proteome</keyword>
<proteinExistence type="predicted"/>
<dbReference type="Proteomes" id="UP001069802">
    <property type="component" value="Unassembled WGS sequence"/>
</dbReference>
<dbReference type="InterPro" id="IPR001525">
    <property type="entry name" value="C5_MeTfrase"/>
</dbReference>